<evidence type="ECO:0000256" key="2">
    <source>
        <dbReference type="ARBA" id="ARBA00005991"/>
    </source>
</evidence>
<evidence type="ECO:0000256" key="1">
    <source>
        <dbReference type="ARBA" id="ARBA00004123"/>
    </source>
</evidence>
<dbReference type="Pfam" id="PF03467">
    <property type="entry name" value="Smg4_UPF3"/>
    <property type="match status" value="1"/>
</dbReference>
<dbReference type="InterPro" id="IPR039722">
    <property type="entry name" value="Upf3"/>
</dbReference>
<dbReference type="PANTHER" id="PTHR13112">
    <property type="entry name" value="UPF3 REGULATOR OF NONSENSE TRANSCRIPTS-LIKE PROTEIN"/>
    <property type="match status" value="1"/>
</dbReference>
<feature type="compositionally biased region" description="Basic and acidic residues" evidence="5">
    <location>
        <begin position="208"/>
        <end position="259"/>
    </location>
</feature>
<organism evidence="7 8">
    <name type="scientific">Blomia tropicalis</name>
    <name type="common">Mite</name>
    <dbReference type="NCBI Taxonomy" id="40697"/>
    <lineage>
        <taxon>Eukaryota</taxon>
        <taxon>Metazoa</taxon>
        <taxon>Ecdysozoa</taxon>
        <taxon>Arthropoda</taxon>
        <taxon>Chelicerata</taxon>
        <taxon>Arachnida</taxon>
        <taxon>Acari</taxon>
        <taxon>Acariformes</taxon>
        <taxon>Sarcoptiformes</taxon>
        <taxon>Astigmata</taxon>
        <taxon>Glycyphagoidea</taxon>
        <taxon>Echimyopodidae</taxon>
        <taxon>Blomia</taxon>
    </lineage>
</organism>
<dbReference type="PANTHER" id="PTHR13112:SF0">
    <property type="entry name" value="FI21285P1"/>
    <property type="match status" value="1"/>
</dbReference>
<evidence type="ECO:0000256" key="3">
    <source>
        <dbReference type="ARBA" id="ARBA00023161"/>
    </source>
</evidence>
<dbReference type="GO" id="GO:0000184">
    <property type="term" value="P:nuclear-transcribed mRNA catabolic process, nonsense-mediated decay"/>
    <property type="evidence" value="ECO:0007669"/>
    <property type="project" value="UniProtKB-KW"/>
</dbReference>
<feature type="compositionally biased region" description="Basic residues" evidence="5">
    <location>
        <begin position="426"/>
        <end position="442"/>
    </location>
</feature>
<comment type="caution">
    <text evidence="7">The sequence shown here is derived from an EMBL/GenBank/DDBJ whole genome shotgun (WGS) entry which is preliminary data.</text>
</comment>
<reference evidence="7" key="1">
    <citation type="submission" date="2022-12" db="EMBL/GenBank/DDBJ databases">
        <title>Genome assemblies of Blomia tropicalis.</title>
        <authorList>
            <person name="Cui Y."/>
        </authorList>
    </citation>
    <scope>NUCLEOTIDE SEQUENCE</scope>
    <source>
        <tissue evidence="7">Adult mites</tissue>
    </source>
</reference>
<accession>A0A9Q0MBI7</accession>
<comment type="similarity">
    <text evidence="2">Belongs to the RENT3 family.</text>
</comment>
<evidence type="ECO:0000313" key="8">
    <source>
        <dbReference type="Proteomes" id="UP001142055"/>
    </source>
</evidence>
<dbReference type="GO" id="GO:0005737">
    <property type="term" value="C:cytoplasm"/>
    <property type="evidence" value="ECO:0007669"/>
    <property type="project" value="TreeGrafter"/>
</dbReference>
<sequence length="442" mass="51046">MAQDKPKVTNVKVSASGNKSNDRRKAKKREHGSELMTRVIVRQLPPTMTEQQFLDDVSPLPEYTEFYYVNGDLSLGEFAFSRAYFRFKNFDELVVFKDKFDDYVFMDLKGNEFPAIVEYAPLQEMPRRSGDQKQTKQDLKINTIENDPDFIQFMEDLKQSNSNPSPPPYSADALLEEIDNRNQDKANEAKMTPLLEFVCKRYEEKSKIKEEKKRKKEETKKKKVEEKNKFNKEKIQVVNHPKDKVSNADRGCKENDTTKANKPGPSKESPRRKNEKKAKQPVGDATYVIKVNSVKSSDEHKDKKQTKDSAVIEMKQKEVYNKQSESVSKNRNDKDKEQGIRGRIRNKDRPAREIYRPGMKSKSQNHHEEGKQNSLPNEPSTCAVDQPETSKTNVQPKVLNSCDSNQDLPSDVKRNTSNQSVDGSNKKPHHIKYKTRSFTKTK</sequence>
<feature type="compositionally biased region" description="Basic and acidic residues" evidence="5">
    <location>
        <begin position="296"/>
        <end position="307"/>
    </location>
</feature>
<dbReference type="InterPro" id="IPR012677">
    <property type="entry name" value="Nucleotide-bd_a/b_plait_sf"/>
</dbReference>
<proteinExistence type="inferred from homology"/>
<dbReference type="Gene3D" id="3.30.70.330">
    <property type="match status" value="1"/>
</dbReference>
<protein>
    <recommendedName>
        <fullName evidence="6">UPF3 domain-containing protein</fullName>
    </recommendedName>
</protein>
<feature type="domain" description="UPF3" evidence="6">
    <location>
        <begin position="36"/>
        <end position="201"/>
    </location>
</feature>
<evidence type="ECO:0000256" key="5">
    <source>
        <dbReference type="SAM" id="MobiDB-lite"/>
    </source>
</evidence>
<dbReference type="GO" id="GO:0045727">
    <property type="term" value="P:positive regulation of translation"/>
    <property type="evidence" value="ECO:0007669"/>
    <property type="project" value="TreeGrafter"/>
</dbReference>
<dbReference type="EMBL" id="JAPWDV010000001">
    <property type="protein sequence ID" value="KAJ6222502.1"/>
    <property type="molecule type" value="Genomic_DNA"/>
</dbReference>
<dbReference type="GO" id="GO:0005730">
    <property type="term" value="C:nucleolus"/>
    <property type="evidence" value="ECO:0007669"/>
    <property type="project" value="TreeGrafter"/>
</dbReference>
<feature type="region of interest" description="Disordered" evidence="5">
    <location>
        <begin position="208"/>
        <end position="442"/>
    </location>
</feature>
<dbReference type="CDD" id="cd12455">
    <property type="entry name" value="RRM_like_Smg4_UPF3"/>
    <property type="match status" value="1"/>
</dbReference>
<dbReference type="InterPro" id="IPR005120">
    <property type="entry name" value="UPF3_dom"/>
</dbReference>
<dbReference type="SUPFAM" id="SSF54928">
    <property type="entry name" value="RNA-binding domain, RBD"/>
    <property type="match status" value="1"/>
</dbReference>
<comment type="subcellular location">
    <subcellularLocation>
        <location evidence="1">Nucleus</location>
    </subcellularLocation>
</comment>
<dbReference type="Proteomes" id="UP001142055">
    <property type="component" value="Chromosome 1"/>
</dbReference>
<feature type="compositionally biased region" description="Basic and acidic residues" evidence="5">
    <location>
        <begin position="328"/>
        <end position="355"/>
    </location>
</feature>
<keyword evidence="3" id="KW-0866">Nonsense-mediated mRNA decay</keyword>
<dbReference type="OMA" id="MCAAEKE"/>
<dbReference type="AlphaFoldDB" id="A0A9Q0MBI7"/>
<dbReference type="GO" id="GO:0003729">
    <property type="term" value="F:mRNA binding"/>
    <property type="evidence" value="ECO:0007669"/>
    <property type="project" value="TreeGrafter"/>
</dbReference>
<keyword evidence="8" id="KW-1185">Reference proteome</keyword>
<evidence type="ECO:0000256" key="4">
    <source>
        <dbReference type="ARBA" id="ARBA00023242"/>
    </source>
</evidence>
<evidence type="ECO:0000313" key="7">
    <source>
        <dbReference type="EMBL" id="KAJ6222502.1"/>
    </source>
</evidence>
<gene>
    <name evidence="7" type="ORF">RDWZM_001047</name>
</gene>
<dbReference type="InterPro" id="IPR035979">
    <property type="entry name" value="RBD_domain_sf"/>
</dbReference>
<evidence type="ECO:0000259" key="6">
    <source>
        <dbReference type="Pfam" id="PF03467"/>
    </source>
</evidence>
<keyword evidence="4" id="KW-0539">Nucleus</keyword>
<feature type="region of interest" description="Disordered" evidence="5">
    <location>
        <begin position="1"/>
        <end position="32"/>
    </location>
</feature>
<name>A0A9Q0MBI7_BLOTA</name>